<dbReference type="AlphaFoldDB" id="A0A346XZB6"/>
<dbReference type="InterPro" id="IPR035647">
    <property type="entry name" value="EFG_III/V"/>
</dbReference>
<dbReference type="InterPro" id="IPR020568">
    <property type="entry name" value="Ribosomal_Su5_D2-typ_SF"/>
</dbReference>
<dbReference type="GO" id="GO:0005737">
    <property type="term" value="C:cytoplasm"/>
    <property type="evidence" value="ECO:0007669"/>
    <property type="project" value="TreeGrafter"/>
</dbReference>
<dbReference type="InterPro" id="IPR023582">
    <property type="entry name" value="Impact"/>
</dbReference>
<dbReference type="InterPro" id="IPR015269">
    <property type="entry name" value="UPF0029_Impact_C"/>
</dbReference>
<proteinExistence type="inferred from homology"/>
<sequence length="202" mass="20963">MSNHEITGLARPLTLEVDRIKGSRFIGDAAPVGDDDAALAFVASIRDREPSATHHCWAFRLAEGRERSSDDGEPGGTAGAPILRRIGGAGLSDVVVVVTRYYGGTKLGTGGLVRAYGGCAGAVLDAADRVVRPRVAVFVIDHPYDLSGPVEGVLAGHDATVTDADYGAAVRLRVSLPLARVDGFPEALLEATAGRVEAHPVG</sequence>
<evidence type="ECO:0000259" key="2">
    <source>
        <dbReference type="Pfam" id="PF01205"/>
    </source>
</evidence>
<name>A0A346XZB6_9ACTN</name>
<evidence type="ECO:0000313" key="4">
    <source>
        <dbReference type="EMBL" id="AXV07563.1"/>
    </source>
</evidence>
<dbReference type="InterPro" id="IPR001498">
    <property type="entry name" value="Impact_N"/>
</dbReference>
<dbReference type="Pfam" id="PF01205">
    <property type="entry name" value="Impact_N"/>
    <property type="match status" value="1"/>
</dbReference>
<dbReference type="InterPro" id="IPR036956">
    <property type="entry name" value="Impact_N_sf"/>
</dbReference>
<accession>A0A346XZB6</accession>
<dbReference type="PANTHER" id="PTHR16301">
    <property type="entry name" value="IMPACT-RELATED"/>
    <property type="match status" value="1"/>
</dbReference>
<keyword evidence="5" id="KW-1185">Reference proteome</keyword>
<dbReference type="Proteomes" id="UP000264006">
    <property type="component" value="Chromosome"/>
</dbReference>
<gene>
    <name evidence="4" type="ORF">DVS28_a2884</name>
</gene>
<dbReference type="Gene3D" id="3.30.230.30">
    <property type="entry name" value="Impact, N-terminal domain"/>
    <property type="match status" value="1"/>
</dbReference>
<feature type="domain" description="UPF0029" evidence="3">
    <location>
        <begin position="143"/>
        <end position="195"/>
    </location>
</feature>
<evidence type="ECO:0000313" key="5">
    <source>
        <dbReference type="Proteomes" id="UP000264006"/>
    </source>
</evidence>
<reference evidence="4 5" key="1">
    <citation type="submission" date="2018-09" db="EMBL/GenBank/DDBJ databases">
        <title>Complete genome sequence of Euzebya sp. DY32-46 isolated from seawater of Pacific Ocean.</title>
        <authorList>
            <person name="Xu L."/>
            <person name="Wu Y.-H."/>
            <person name="Xu X.-W."/>
        </authorList>
    </citation>
    <scope>NUCLEOTIDE SEQUENCE [LARGE SCALE GENOMIC DNA]</scope>
    <source>
        <strain evidence="4 5">DY32-46</strain>
    </source>
</reference>
<dbReference type="Gene3D" id="3.30.70.240">
    <property type="match status" value="1"/>
</dbReference>
<comment type="similarity">
    <text evidence="1">Belongs to the IMPACT family.</text>
</comment>
<dbReference type="EMBL" id="CP031165">
    <property type="protein sequence ID" value="AXV07563.1"/>
    <property type="molecule type" value="Genomic_DNA"/>
</dbReference>
<dbReference type="InterPro" id="IPR020569">
    <property type="entry name" value="UPF0029_Impact_CS"/>
</dbReference>
<feature type="domain" description="Impact N-terminal" evidence="2">
    <location>
        <begin position="21"/>
        <end position="123"/>
    </location>
</feature>
<dbReference type="KEGG" id="euz:DVS28_a2884"/>
<evidence type="ECO:0000256" key="1">
    <source>
        <dbReference type="ARBA" id="ARBA00007665"/>
    </source>
</evidence>
<evidence type="ECO:0008006" key="6">
    <source>
        <dbReference type="Google" id="ProtNLM"/>
    </source>
</evidence>
<dbReference type="PROSITE" id="PS00910">
    <property type="entry name" value="UPF0029"/>
    <property type="match status" value="1"/>
</dbReference>
<organism evidence="4 5">
    <name type="scientific">Euzebya pacifica</name>
    <dbReference type="NCBI Taxonomy" id="1608957"/>
    <lineage>
        <taxon>Bacteria</taxon>
        <taxon>Bacillati</taxon>
        <taxon>Actinomycetota</taxon>
        <taxon>Nitriliruptoria</taxon>
        <taxon>Euzebyales</taxon>
    </lineage>
</organism>
<dbReference type="SUPFAM" id="SSF54211">
    <property type="entry name" value="Ribosomal protein S5 domain 2-like"/>
    <property type="match status" value="1"/>
</dbReference>
<evidence type="ECO:0000259" key="3">
    <source>
        <dbReference type="Pfam" id="PF09186"/>
    </source>
</evidence>
<dbReference type="Pfam" id="PF09186">
    <property type="entry name" value="DUF1949"/>
    <property type="match status" value="1"/>
</dbReference>
<dbReference type="RefSeq" id="WP_216826038.1">
    <property type="nucleotide sequence ID" value="NZ_CP031165.1"/>
</dbReference>
<dbReference type="GO" id="GO:0006446">
    <property type="term" value="P:regulation of translational initiation"/>
    <property type="evidence" value="ECO:0007669"/>
    <property type="project" value="TreeGrafter"/>
</dbReference>
<dbReference type="PANTHER" id="PTHR16301:SF20">
    <property type="entry name" value="IMPACT FAMILY MEMBER YIGZ"/>
    <property type="match status" value="1"/>
</dbReference>
<dbReference type="SUPFAM" id="SSF54980">
    <property type="entry name" value="EF-G C-terminal domain-like"/>
    <property type="match status" value="1"/>
</dbReference>
<protein>
    <recommendedName>
        <fullName evidence="6">YigZ family protein</fullName>
    </recommendedName>
</protein>